<dbReference type="InterPro" id="IPR005882">
    <property type="entry name" value="Bifunctional_GlmU"/>
</dbReference>
<feature type="active site" description="Proton acceptor" evidence="17">
    <location>
        <position position="367"/>
    </location>
</feature>
<keyword evidence="10 17" id="KW-0573">Peptidoglycan synthesis</keyword>
<keyword evidence="21" id="KW-1185">Reference proteome</keyword>
<dbReference type="InterPro" id="IPR011004">
    <property type="entry name" value="Trimer_LpxA-like_sf"/>
</dbReference>
<feature type="binding site" evidence="17">
    <location>
        <begin position="390"/>
        <end position="391"/>
    </location>
    <ligand>
        <name>acetyl-CoA</name>
        <dbReference type="ChEBI" id="CHEBI:57288"/>
    </ligand>
</feature>
<dbReference type="GO" id="GO:0008360">
    <property type="term" value="P:regulation of cell shape"/>
    <property type="evidence" value="ECO:0007669"/>
    <property type="project" value="UniProtKB-KW"/>
</dbReference>
<dbReference type="InterPro" id="IPR050065">
    <property type="entry name" value="GlmU-like"/>
</dbReference>
<comment type="function">
    <text evidence="16 17">Catalyzes the last two sequential reactions in the de novo biosynthetic pathway for UDP-N-acetylglucosamine (UDP-GlcNAc). The C-terminal domain catalyzes the transfer of acetyl group from acetyl coenzyme A to glucosamine-1-phosphate (GlcN-1-P) to produce N-acetylglucosamine-1-phosphate (GlcNAc-1-P), which is converted into UDP-GlcNAc by the transfer of uridine 5-monophosphate (from uridine 5-triphosphate), a reaction catalyzed by the N-terminal domain.</text>
</comment>
<comment type="caution">
    <text evidence="20">The sequence shown here is derived from an EMBL/GenBank/DDBJ whole genome shotgun (WGS) entry which is preliminary data.</text>
</comment>
<evidence type="ECO:0000256" key="12">
    <source>
        <dbReference type="ARBA" id="ARBA00023315"/>
    </source>
</evidence>
<evidence type="ECO:0000259" key="19">
    <source>
        <dbReference type="Pfam" id="PF12804"/>
    </source>
</evidence>
<reference evidence="20 21" key="1">
    <citation type="submission" date="2018-03" db="EMBL/GenBank/DDBJ databases">
        <title>Genomic Encyclopedia of Archaeal and Bacterial Type Strains, Phase II (KMG-II): from individual species to whole genera.</title>
        <authorList>
            <person name="Goeker M."/>
        </authorList>
    </citation>
    <scope>NUCLEOTIDE SEQUENCE [LARGE SCALE GENOMIC DNA]</scope>
    <source>
        <strain evidence="20 21">DSM 100065</strain>
    </source>
</reference>
<comment type="pathway">
    <text evidence="17">Nucleotide-sugar biosynthesis; UDP-N-acetyl-alpha-D-glucosamine biosynthesis; N-acetyl-alpha-D-glucosamine 1-phosphate from alpha-D-glucosamine 6-phosphate (route II): step 2/2.</text>
</comment>
<dbReference type="EMBL" id="PVUE01000007">
    <property type="protein sequence ID" value="PRZ41928.1"/>
    <property type="molecule type" value="Genomic_DNA"/>
</dbReference>
<feature type="binding site" evidence="17">
    <location>
        <position position="355"/>
    </location>
    <ligand>
        <name>UDP-N-acetyl-alpha-D-glucosamine</name>
        <dbReference type="ChEBI" id="CHEBI:57705"/>
    </ligand>
</feature>
<comment type="pathway">
    <text evidence="17">Bacterial outer membrane biogenesis; LPS lipid A biosynthesis.</text>
</comment>
<evidence type="ECO:0000313" key="21">
    <source>
        <dbReference type="Proteomes" id="UP000237752"/>
    </source>
</evidence>
<feature type="domain" description="MobA-like NTP transferase" evidence="19">
    <location>
        <begin position="8"/>
        <end position="136"/>
    </location>
</feature>
<keyword evidence="13 17" id="KW-0961">Cell wall biogenesis/degradation</keyword>
<comment type="similarity">
    <text evidence="1 17">In the C-terminal section; belongs to the transferase hexapeptide repeat family.</text>
</comment>
<dbReference type="GO" id="GO:0003977">
    <property type="term" value="F:UDP-N-acetylglucosamine diphosphorylase activity"/>
    <property type="evidence" value="ECO:0007669"/>
    <property type="project" value="UniProtKB-UniRule"/>
</dbReference>
<accession>A0A2T1A0S9</accession>
<keyword evidence="12 17" id="KW-0012">Acyltransferase</keyword>
<dbReference type="GO" id="GO:0005737">
    <property type="term" value="C:cytoplasm"/>
    <property type="evidence" value="ECO:0007669"/>
    <property type="project" value="UniProtKB-SubCell"/>
</dbReference>
<feature type="binding site" evidence="17">
    <location>
        <position position="232"/>
    </location>
    <ligand>
        <name>UDP-N-acetyl-alpha-D-glucosamine</name>
        <dbReference type="ChEBI" id="CHEBI:57705"/>
    </ligand>
</feature>
<dbReference type="GO" id="GO:0009245">
    <property type="term" value="P:lipid A biosynthetic process"/>
    <property type="evidence" value="ECO:0007669"/>
    <property type="project" value="UniProtKB-UniRule"/>
</dbReference>
<keyword evidence="6 17" id="KW-0479">Metal-binding</keyword>
<evidence type="ECO:0000256" key="18">
    <source>
        <dbReference type="SAM" id="MobiDB-lite"/>
    </source>
</evidence>
<gene>
    <name evidence="17" type="primary">glmU</name>
    <name evidence="20" type="ORF">CLV47_10755</name>
</gene>
<feature type="region of interest" description="Pyrophosphorylase" evidence="17">
    <location>
        <begin position="1"/>
        <end position="234"/>
    </location>
</feature>
<dbReference type="InterPro" id="IPR025877">
    <property type="entry name" value="MobA-like_NTP_Trfase"/>
</dbReference>
<feature type="binding site" evidence="17">
    <location>
        <position position="337"/>
    </location>
    <ligand>
        <name>UDP-N-acetyl-alpha-D-glucosamine</name>
        <dbReference type="ChEBI" id="CHEBI:57705"/>
    </ligand>
</feature>
<dbReference type="Pfam" id="PF12804">
    <property type="entry name" value="NTP_transf_3"/>
    <property type="match status" value="1"/>
</dbReference>
<comment type="catalytic activity">
    <reaction evidence="14 17">
        <text>alpha-D-glucosamine 1-phosphate + acetyl-CoA = N-acetyl-alpha-D-glucosamine 1-phosphate + CoA + H(+)</text>
        <dbReference type="Rhea" id="RHEA:13725"/>
        <dbReference type="ChEBI" id="CHEBI:15378"/>
        <dbReference type="ChEBI" id="CHEBI:57287"/>
        <dbReference type="ChEBI" id="CHEBI:57288"/>
        <dbReference type="ChEBI" id="CHEBI:57776"/>
        <dbReference type="ChEBI" id="CHEBI:58516"/>
        <dbReference type="EC" id="2.3.1.157"/>
    </reaction>
</comment>
<dbReference type="Gene3D" id="3.90.550.10">
    <property type="entry name" value="Spore Coat Polysaccharide Biosynthesis Protein SpsA, Chain A"/>
    <property type="match status" value="1"/>
</dbReference>
<evidence type="ECO:0000256" key="17">
    <source>
        <dbReference type="HAMAP-Rule" id="MF_01631"/>
    </source>
</evidence>
<evidence type="ECO:0000256" key="14">
    <source>
        <dbReference type="ARBA" id="ARBA00048247"/>
    </source>
</evidence>
<evidence type="ECO:0000256" key="13">
    <source>
        <dbReference type="ARBA" id="ARBA00023316"/>
    </source>
</evidence>
<evidence type="ECO:0000256" key="3">
    <source>
        <dbReference type="ARBA" id="ARBA00022490"/>
    </source>
</evidence>
<feature type="binding site" evidence="17">
    <location>
        <begin position="11"/>
        <end position="14"/>
    </location>
    <ligand>
        <name>UDP-N-acetyl-alpha-D-glucosamine</name>
        <dbReference type="ChEBI" id="CHEBI:57705"/>
    </ligand>
</feature>
<dbReference type="PANTHER" id="PTHR43584">
    <property type="entry name" value="NUCLEOTIDYL TRANSFERASE"/>
    <property type="match status" value="1"/>
</dbReference>
<dbReference type="GO" id="GO:0006048">
    <property type="term" value="P:UDP-N-acetylglucosamine biosynthetic process"/>
    <property type="evidence" value="ECO:0007669"/>
    <property type="project" value="UniProtKB-UniPathway"/>
</dbReference>
<comment type="caution">
    <text evidence="17">Lacks conserved residue(s) required for the propagation of feature annotation.</text>
</comment>
<dbReference type="GO" id="GO:0009252">
    <property type="term" value="P:peptidoglycan biosynthetic process"/>
    <property type="evidence" value="ECO:0007669"/>
    <property type="project" value="UniProtKB-UniRule"/>
</dbReference>
<evidence type="ECO:0000313" key="20">
    <source>
        <dbReference type="EMBL" id="PRZ41928.1"/>
    </source>
</evidence>
<comment type="subcellular location">
    <subcellularLocation>
        <location evidence="17">Cytoplasm</location>
    </subcellularLocation>
</comment>
<evidence type="ECO:0000256" key="15">
    <source>
        <dbReference type="ARBA" id="ARBA00048493"/>
    </source>
</evidence>
<dbReference type="GO" id="GO:0000902">
    <property type="term" value="P:cell morphogenesis"/>
    <property type="evidence" value="ECO:0007669"/>
    <property type="project" value="UniProtKB-UniRule"/>
</dbReference>
<evidence type="ECO:0000256" key="1">
    <source>
        <dbReference type="ARBA" id="ARBA00007707"/>
    </source>
</evidence>
<dbReference type="SUPFAM" id="SSF51161">
    <property type="entry name" value="Trimeric LpxA-like enzymes"/>
    <property type="match status" value="1"/>
</dbReference>
<keyword evidence="3 17" id="KW-0963">Cytoplasm</keyword>
<dbReference type="CDD" id="cd02540">
    <property type="entry name" value="GT2_GlmU_N_bac"/>
    <property type="match status" value="1"/>
</dbReference>
<dbReference type="RefSeq" id="WP_238145310.1">
    <property type="nucleotide sequence ID" value="NZ_PVUE01000007.1"/>
</dbReference>
<dbReference type="UniPathway" id="UPA00973"/>
<keyword evidence="11 17" id="KW-0511">Multifunctional enzyme</keyword>
<comment type="catalytic activity">
    <reaction evidence="15 17">
        <text>N-acetyl-alpha-D-glucosamine 1-phosphate + UTP + H(+) = UDP-N-acetyl-alpha-D-glucosamine + diphosphate</text>
        <dbReference type="Rhea" id="RHEA:13509"/>
        <dbReference type="ChEBI" id="CHEBI:15378"/>
        <dbReference type="ChEBI" id="CHEBI:33019"/>
        <dbReference type="ChEBI" id="CHEBI:46398"/>
        <dbReference type="ChEBI" id="CHEBI:57705"/>
        <dbReference type="ChEBI" id="CHEBI:57776"/>
        <dbReference type="EC" id="2.7.7.23"/>
    </reaction>
</comment>
<feature type="binding site" evidence="17">
    <location>
        <position position="25"/>
    </location>
    <ligand>
        <name>UDP-N-acetyl-alpha-D-glucosamine</name>
        <dbReference type="ChEBI" id="CHEBI:57705"/>
    </ligand>
</feature>
<keyword evidence="5 17" id="KW-0548">Nucleotidyltransferase</keyword>
<keyword evidence="4 17" id="KW-0808">Transferase</keyword>
<evidence type="ECO:0000256" key="5">
    <source>
        <dbReference type="ARBA" id="ARBA00022695"/>
    </source>
</evidence>
<dbReference type="EC" id="2.3.1.157" evidence="17"/>
<feature type="binding site" evidence="17">
    <location>
        <position position="427"/>
    </location>
    <ligand>
        <name>acetyl-CoA</name>
        <dbReference type="ChEBI" id="CHEBI:57288"/>
    </ligand>
</feature>
<feature type="binding site" evidence="17">
    <location>
        <position position="174"/>
    </location>
    <ligand>
        <name>UDP-N-acetyl-alpha-D-glucosamine</name>
        <dbReference type="ChEBI" id="CHEBI:57705"/>
    </ligand>
</feature>
<proteinExistence type="inferred from homology"/>
<feature type="binding site" evidence="17">
    <location>
        <position position="409"/>
    </location>
    <ligand>
        <name>acetyl-CoA</name>
        <dbReference type="ChEBI" id="CHEBI:57288"/>
    </ligand>
</feature>
<keyword evidence="8 17" id="KW-0460">Magnesium</keyword>
<dbReference type="UniPathway" id="UPA00113">
    <property type="reaction ID" value="UER00532"/>
</dbReference>
<organism evidence="20 21">
    <name type="scientific">Antricoccus suffuscus</name>
    <dbReference type="NCBI Taxonomy" id="1629062"/>
    <lineage>
        <taxon>Bacteria</taxon>
        <taxon>Bacillati</taxon>
        <taxon>Actinomycetota</taxon>
        <taxon>Actinomycetes</taxon>
        <taxon>Geodermatophilales</taxon>
        <taxon>Antricoccaceae</taxon>
        <taxon>Antricoccus</taxon>
    </lineage>
</organism>
<dbReference type="NCBIfam" id="TIGR01173">
    <property type="entry name" value="glmU"/>
    <property type="match status" value="1"/>
</dbReference>
<feature type="binding site" evidence="17">
    <location>
        <position position="370"/>
    </location>
    <ligand>
        <name>UDP-N-acetyl-alpha-D-glucosamine</name>
        <dbReference type="ChEBI" id="CHEBI:57705"/>
    </ligand>
</feature>
<dbReference type="SUPFAM" id="SSF53448">
    <property type="entry name" value="Nucleotide-diphospho-sugar transferases"/>
    <property type="match status" value="1"/>
</dbReference>
<evidence type="ECO:0000256" key="4">
    <source>
        <dbReference type="ARBA" id="ARBA00022679"/>
    </source>
</evidence>
<comment type="subunit">
    <text evidence="17">Homotrimer.</text>
</comment>
<feature type="binding site" evidence="17">
    <location>
        <position position="232"/>
    </location>
    <ligand>
        <name>Mg(2+)</name>
        <dbReference type="ChEBI" id="CHEBI:18420"/>
    </ligand>
</feature>
<sequence>MIGAPTAVVVLAAGAGTRMKSKMPKVLHSIGGRSLLGHVLAAASPLQARHTVVVVGAGRESVTEHLMEIAPSSEPVVQDVQNGSGHATRLALAAIDDPAGTILVLNGDVPLLGPDTLAALCRAHEDAGNAMTILSADVPNPDGLGRIMRDGDQVRAVIEHKDATAEQLAITEINAGAYAFEGAILGDVLARLSTDNAQGEEYLTEAVTLLLEQNRQVGAYVAPDFEETLGCNDRVELAERGRQLNARTVTKWMREGVTVVDPQTTWIDVDVQLAPDVTLQPNVQLLGATAVDTGAQIGPDCTLIDTEVGADAVIIRTHANLAVVGPEVSVGPFAYLRPKAILRKGAKAGTFVEMKNADIGEGAKVPHLTYVGDATIGEGTNIGASSVFVNYDGVNKHHTIVGAHCRMGSDNMYVAPVEIGDGSASGAGAVIRHNVPPGSLAVSGGPQRNIPDWVVKNRAGTPTAKAALAAGAGSDSADQATGSEPVE</sequence>
<evidence type="ECO:0000256" key="16">
    <source>
        <dbReference type="ARBA" id="ARBA00049628"/>
    </source>
</evidence>
<comment type="similarity">
    <text evidence="2 17">In the N-terminal section; belongs to the N-acetylglucosamine-1-phosphate uridyltransferase family.</text>
</comment>
<dbReference type="InterPro" id="IPR029044">
    <property type="entry name" value="Nucleotide-diphossugar_trans"/>
</dbReference>
<feature type="binding site" evidence="17">
    <location>
        <position position="145"/>
    </location>
    <ligand>
        <name>UDP-N-acetyl-alpha-D-glucosamine</name>
        <dbReference type="ChEBI" id="CHEBI:57705"/>
    </ligand>
</feature>
<feature type="binding site" evidence="17">
    <location>
        <position position="381"/>
    </location>
    <ligand>
        <name>UDP-N-acetyl-alpha-D-glucosamine</name>
        <dbReference type="ChEBI" id="CHEBI:57705"/>
    </ligand>
</feature>
<evidence type="ECO:0000256" key="11">
    <source>
        <dbReference type="ARBA" id="ARBA00023268"/>
    </source>
</evidence>
<dbReference type="GO" id="GO:0071555">
    <property type="term" value="P:cell wall organization"/>
    <property type="evidence" value="ECO:0007669"/>
    <property type="project" value="UniProtKB-KW"/>
</dbReference>
<evidence type="ECO:0000256" key="9">
    <source>
        <dbReference type="ARBA" id="ARBA00022960"/>
    </source>
</evidence>
<dbReference type="GO" id="GO:0016020">
    <property type="term" value="C:membrane"/>
    <property type="evidence" value="ECO:0007669"/>
    <property type="project" value="GOC"/>
</dbReference>
<feature type="binding site" evidence="17">
    <location>
        <position position="384"/>
    </location>
    <ligand>
        <name>acetyl-CoA</name>
        <dbReference type="ChEBI" id="CHEBI:57288"/>
    </ligand>
</feature>
<feature type="binding site" evidence="17">
    <location>
        <position position="159"/>
    </location>
    <ligand>
        <name>UDP-N-acetyl-alpha-D-glucosamine</name>
        <dbReference type="ChEBI" id="CHEBI:57705"/>
    </ligand>
</feature>
<dbReference type="PANTHER" id="PTHR43584:SF3">
    <property type="entry name" value="BIFUNCTIONAL PROTEIN GLMU"/>
    <property type="match status" value="1"/>
</dbReference>
<comment type="pathway">
    <text evidence="17">Nucleotide-sugar biosynthesis; UDP-N-acetyl-alpha-D-glucosamine biosynthesis; UDP-N-acetyl-alpha-D-glucosamine from N-acetyl-alpha-D-glucosamine 1-phosphate: step 1/1.</text>
</comment>
<dbReference type="EC" id="2.7.7.23" evidence="17"/>
<feature type="region of interest" description="N-acetyltransferase" evidence="17">
    <location>
        <begin position="256"/>
        <end position="487"/>
    </location>
</feature>
<feature type="region of interest" description="Linker" evidence="17">
    <location>
        <begin position="235"/>
        <end position="255"/>
    </location>
</feature>
<dbReference type="AlphaFoldDB" id="A0A2T1A0S9"/>
<dbReference type="Proteomes" id="UP000237752">
    <property type="component" value="Unassembled WGS sequence"/>
</dbReference>
<evidence type="ECO:0000256" key="10">
    <source>
        <dbReference type="ARBA" id="ARBA00022984"/>
    </source>
</evidence>
<feature type="region of interest" description="Disordered" evidence="18">
    <location>
        <begin position="465"/>
        <end position="487"/>
    </location>
</feature>
<dbReference type="CDD" id="cd03353">
    <property type="entry name" value="LbH_GlmU_C"/>
    <property type="match status" value="1"/>
</dbReference>
<dbReference type="GO" id="GO:0019134">
    <property type="term" value="F:glucosamine-1-phosphate N-acetyltransferase activity"/>
    <property type="evidence" value="ECO:0007669"/>
    <property type="project" value="UniProtKB-UniRule"/>
</dbReference>
<dbReference type="GO" id="GO:0000287">
    <property type="term" value="F:magnesium ion binding"/>
    <property type="evidence" value="ECO:0007669"/>
    <property type="project" value="UniProtKB-UniRule"/>
</dbReference>
<feature type="binding site" evidence="17">
    <location>
        <position position="108"/>
    </location>
    <ligand>
        <name>Mg(2+)</name>
        <dbReference type="ChEBI" id="CHEBI:18420"/>
    </ligand>
</feature>
<evidence type="ECO:0000256" key="7">
    <source>
        <dbReference type="ARBA" id="ARBA00022737"/>
    </source>
</evidence>
<evidence type="ECO:0000256" key="6">
    <source>
        <dbReference type="ARBA" id="ARBA00022723"/>
    </source>
</evidence>
<name>A0A2T1A0S9_9ACTN</name>
<keyword evidence="9 17" id="KW-0133">Cell shape</keyword>
<dbReference type="InterPro" id="IPR038009">
    <property type="entry name" value="GlmU_C_LbH"/>
</dbReference>
<feature type="binding site" evidence="17">
    <location>
        <position position="78"/>
    </location>
    <ligand>
        <name>UDP-N-acetyl-alpha-D-glucosamine</name>
        <dbReference type="ChEBI" id="CHEBI:57705"/>
    </ligand>
</feature>
<protein>
    <recommendedName>
        <fullName evidence="17">Bifunctional protein GlmU</fullName>
    </recommendedName>
    <domain>
        <recommendedName>
            <fullName evidence="17">UDP-N-acetylglucosamine pyrophosphorylase</fullName>
            <ecNumber evidence="17">2.7.7.23</ecNumber>
        </recommendedName>
        <alternativeName>
            <fullName evidence="17">N-acetylglucosamine-1-phosphate uridyltransferase</fullName>
        </alternativeName>
    </domain>
    <domain>
        <recommendedName>
            <fullName evidence="17">Glucosamine-1-phosphate N-acetyltransferase</fullName>
            <ecNumber evidence="17">2.3.1.157</ecNumber>
        </recommendedName>
    </domain>
</protein>
<dbReference type="HAMAP" id="MF_01631">
    <property type="entry name" value="GlmU"/>
    <property type="match status" value="1"/>
</dbReference>
<dbReference type="Gene3D" id="2.160.10.10">
    <property type="entry name" value="Hexapeptide repeat proteins"/>
    <property type="match status" value="1"/>
</dbReference>
<evidence type="ECO:0000256" key="8">
    <source>
        <dbReference type="ARBA" id="ARBA00022842"/>
    </source>
</evidence>
<evidence type="ECO:0000256" key="2">
    <source>
        <dbReference type="ARBA" id="ARBA00007947"/>
    </source>
</evidence>
<keyword evidence="7 17" id="KW-0677">Repeat</keyword>
<comment type="cofactor">
    <cofactor evidence="17">
        <name>Mg(2+)</name>
        <dbReference type="ChEBI" id="CHEBI:18420"/>
    </cofactor>
    <text evidence="17">Binds 1 Mg(2+) ion per subunit.</text>
</comment>
<dbReference type="NCBIfam" id="NF010932">
    <property type="entry name" value="PRK14352.1"/>
    <property type="match status" value="1"/>
</dbReference>